<dbReference type="InterPro" id="IPR036509">
    <property type="entry name" value="Met_Sox_Rdtase_MsrA_sf"/>
</dbReference>
<organism evidence="11 12">
    <name type="scientific">Cetobacterium somerae ATCC BAA-474</name>
    <dbReference type="NCBI Taxonomy" id="1319815"/>
    <lineage>
        <taxon>Bacteria</taxon>
        <taxon>Fusobacteriati</taxon>
        <taxon>Fusobacteriota</taxon>
        <taxon>Fusobacteriia</taxon>
        <taxon>Fusobacteriales</taxon>
        <taxon>Fusobacteriaceae</taxon>
        <taxon>Cetobacterium</taxon>
    </lineage>
</organism>
<keyword evidence="12" id="KW-1185">Reference proteome</keyword>
<dbReference type="eggNOG" id="COG0229">
    <property type="taxonomic scope" value="Bacteria"/>
</dbReference>
<evidence type="ECO:0000259" key="10">
    <source>
        <dbReference type="PROSITE" id="PS51790"/>
    </source>
</evidence>
<dbReference type="Proteomes" id="UP000017081">
    <property type="component" value="Unassembled WGS sequence"/>
</dbReference>
<keyword evidence="3 9" id="KW-0560">Oxidoreductase</keyword>
<evidence type="ECO:0000313" key="11">
    <source>
        <dbReference type="EMBL" id="ERT69771.1"/>
    </source>
</evidence>
<dbReference type="InterPro" id="IPR002579">
    <property type="entry name" value="Met_Sox_Rdtase_MsrB_dom"/>
</dbReference>
<evidence type="ECO:0000256" key="8">
    <source>
        <dbReference type="ARBA" id="ARBA00048782"/>
    </source>
</evidence>
<keyword evidence="4" id="KW-0511">Multifunctional enzyme</keyword>
<name>U7VE57_9FUSO</name>
<gene>
    <name evidence="9" type="primary">msrA</name>
    <name evidence="11" type="ORF">HMPREF0202_00328</name>
</gene>
<evidence type="ECO:0000256" key="5">
    <source>
        <dbReference type="ARBA" id="ARBA00024679"/>
    </source>
</evidence>
<evidence type="ECO:0000256" key="4">
    <source>
        <dbReference type="ARBA" id="ARBA00023268"/>
    </source>
</evidence>
<dbReference type="PANTHER" id="PTHR10173">
    <property type="entry name" value="METHIONINE SULFOXIDE REDUCTASE"/>
    <property type="match status" value="1"/>
</dbReference>
<dbReference type="EC" id="1.8.4.11" evidence="9"/>
<evidence type="ECO:0000256" key="1">
    <source>
        <dbReference type="ARBA" id="ARBA00008076"/>
    </source>
</evidence>
<dbReference type="InterPro" id="IPR011057">
    <property type="entry name" value="Mss4-like_sf"/>
</dbReference>
<dbReference type="HAMAP" id="MF_01401">
    <property type="entry name" value="MsrA"/>
    <property type="match status" value="1"/>
</dbReference>
<dbReference type="PATRIC" id="fig|1319815.3.peg.316"/>
<dbReference type="GO" id="GO:0005737">
    <property type="term" value="C:cytoplasm"/>
    <property type="evidence" value="ECO:0007669"/>
    <property type="project" value="TreeGrafter"/>
</dbReference>
<sequence length="318" mass="36644">MKNIKKIYLAGGCFWGVEAYMKRINGVIDANSGYANGITENPTYEDVIYNGTGHAETVEVIYNSEKISLETLLKYYFRIIDPTSLNKQGNDKGTQYRTGIYYTDLEDKEIIEKEITLLQKNYPKKIMVEVTPLIRFDLAEDYHQDYLKKNPNGYCHIDLSKADNIIIDENKYTKLSDNELKSKLTEKQYKVTQLADTERAFNNEYWDFFESGIYVDVTTGEPLFSSKDKFNSQCGWPSFSKPIAPEVVNYHRDSSFNMERVEVVSRVGKAHLGHVFDDGPREFGGLRYCINSAAIEFIPLKNMEEKGYGYLKSIIEKK</sequence>
<dbReference type="GO" id="GO:0008113">
    <property type="term" value="F:peptide-methionine (S)-S-oxide reductase activity"/>
    <property type="evidence" value="ECO:0007669"/>
    <property type="project" value="UniProtKB-UniRule"/>
</dbReference>
<dbReference type="FunFam" id="2.170.150.20:FF:000003">
    <property type="entry name" value="Peptide methionine sulfoxide reductase MsrB"/>
    <property type="match status" value="1"/>
</dbReference>
<dbReference type="SUPFAM" id="SSF51316">
    <property type="entry name" value="Mss4-like"/>
    <property type="match status" value="1"/>
</dbReference>
<dbReference type="GO" id="GO:0030091">
    <property type="term" value="P:protein repair"/>
    <property type="evidence" value="ECO:0007669"/>
    <property type="project" value="InterPro"/>
</dbReference>
<evidence type="ECO:0000256" key="3">
    <source>
        <dbReference type="ARBA" id="ARBA00023002"/>
    </source>
</evidence>
<dbReference type="InterPro" id="IPR028427">
    <property type="entry name" value="Met_Sox_Rdtase_MsrB"/>
</dbReference>
<dbReference type="InterPro" id="IPR002569">
    <property type="entry name" value="Met_Sox_Rdtase_MsrA_dom"/>
</dbReference>
<dbReference type="eggNOG" id="COG0225">
    <property type="taxonomic scope" value="Bacteria"/>
</dbReference>
<feature type="domain" description="MsrB" evidence="10">
    <location>
        <begin position="177"/>
        <end position="300"/>
    </location>
</feature>
<proteinExistence type="inferred from homology"/>
<dbReference type="AlphaFoldDB" id="U7VE57"/>
<accession>U7VE57</accession>
<dbReference type="GO" id="GO:0033743">
    <property type="term" value="F:peptide-methionine (R)-S-oxide reductase activity"/>
    <property type="evidence" value="ECO:0007669"/>
    <property type="project" value="UniProtKB-EC"/>
</dbReference>
<dbReference type="PANTHER" id="PTHR10173:SF59">
    <property type="entry name" value="PEPTIDE METHIONINE SULFOXIDE REDUCTASE MSRA_MSRB"/>
    <property type="match status" value="1"/>
</dbReference>
<comment type="catalytic activity">
    <reaction evidence="8 9">
        <text>[thioredoxin]-disulfide + L-methionine + H2O = L-methionine (S)-S-oxide + [thioredoxin]-dithiol</text>
        <dbReference type="Rhea" id="RHEA:19993"/>
        <dbReference type="Rhea" id="RHEA-COMP:10698"/>
        <dbReference type="Rhea" id="RHEA-COMP:10700"/>
        <dbReference type="ChEBI" id="CHEBI:15377"/>
        <dbReference type="ChEBI" id="CHEBI:29950"/>
        <dbReference type="ChEBI" id="CHEBI:50058"/>
        <dbReference type="ChEBI" id="CHEBI:57844"/>
        <dbReference type="ChEBI" id="CHEBI:58772"/>
        <dbReference type="EC" id="1.8.4.11"/>
    </reaction>
</comment>
<comment type="function">
    <text evidence="5 9">Has an important function as a repair enzyme for proteins that have been inactivated by oxidation. Catalyzes the reversible oxidation-reduction of methionine sulfoxide in proteins to methionine.</text>
</comment>
<dbReference type="Gene3D" id="2.170.150.20">
    <property type="entry name" value="Peptide methionine sulfoxide reductase"/>
    <property type="match status" value="1"/>
</dbReference>
<evidence type="ECO:0000313" key="12">
    <source>
        <dbReference type="Proteomes" id="UP000017081"/>
    </source>
</evidence>
<comment type="catalytic activity">
    <reaction evidence="7">
        <text>L-methionyl-[protein] + [thioredoxin]-disulfide + H2O = L-methionyl-(R)-S-oxide-[protein] + [thioredoxin]-dithiol</text>
        <dbReference type="Rhea" id="RHEA:24164"/>
        <dbReference type="Rhea" id="RHEA-COMP:10698"/>
        <dbReference type="Rhea" id="RHEA-COMP:10700"/>
        <dbReference type="Rhea" id="RHEA-COMP:12313"/>
        <dbReference type="Rhea" id="RHEA-COMP:12314"/>
        <dbReference type="ChEBI" id="CHEBI:15377"/>
        <dbReference type="ChEBI" id="CHEBI:16044"/>
        <dbReference type="ChEBI" id="CHEBI:29950"/>
        <dbReference type="ChEBI" id="CHEBI:45764"/>
        <dbReference type="ChEBI" id="CHEBI:50058"/>
        <dbReference type="EC" id="1.8.4.12"/>
    </reaction>
</comment>
<comment type="similarity">
    <text evidence="1">In the C-terminal section; belongs to the MsrB Met sulfoxide reductase family.</text>
</comment>
<comment type="similarity">
    <text evidence="2">In the N-terminal section; belongs to the MsrA Met sulfoxide reductase family.</text>
</comment>
<evidence type="ECO:0000256" key="9">
    <source>
        <dbReference type="HAMAP-Rule" id="MF_01401"/>
    </source>
</evidence>
<dbReference type="NCBIfam" id="TIGR00357">
    <property type="entry name" value="peptide-methionine (R)-S-oxide reductase MsrB"/>
    <property type="match status" value="1"/>
</dbReference>
<protein>
    <recommendedName>
        <fullName evidence="9">Peptide methionine sulfoxide reductase MsrA</fullName>
        <shortName evidence="9">Protein-methionine-S-oxide reductase</shortName>
        <ecNumber evidence="9">1.8.4.11</ecNumber>
    </recommendedName>
    <alternativeName>
        <fullName evidence="9">Peptide-methionine (S)-S-oxide reductase</fullName>
        <shortName evidence="9">Peptide Met(O) reductase</shortName>
    </alternativeName>
</protein>
<dbReference type="EMBL" id="AXZF01000012">
    <property type="protein sequence ID" value="ERT69771.1"/>
    <property type="molecule type" value="Genomic_DNA"/>
</dbReference>
<dbReference type="Pfam" id="PF01641">
    <property type="entry name" value="SelR"/>
    <property type="match status" value="1"/>
</dbReference>
<comment type="caution">
    <text evidence="11">The sequence shown here is derived from an EMBL/GenBank/DDBJ whole genome shotgun (WGS) entry which is preliminary data.</text>
</comment>
<dbReference type="HOGENOM" id="CLU_031040_1_0_0"/>
<dbReference type="SUPFAM" id="SSF55068">
    <property type="entry name" value="Peptide methionine sulfoxide reductase"/>
    <property type="match status" value="1"/>
</dbReference>
<dbReference type="NCBIfam" id="NF010625">
    <property type="entry name" value="PRK14018.1"/>
    <property type="match status" value="1"/>
</dbReference>
<dbReference type="FunFam" id="3.30.1060.10:FF:000007">
    <property type="entry name" value="Peptide methionine sulfoxide reductase msrA/msrB"/>
    <property type="match status" value="1"/>
</dbReference>
<dbReference type="STRING" id="1319815.HMPREF0202_00328"/>
<comment type="similarity">
    <text evidence="9">Belongs to the MsrA Met sulfoxide reductase family.</text>
</comment>
<dbReference type="GO" id="GO:0033744">
    <property type="term" value="F:L-methionine:thioredoxin-disulfide S-oxidoreductase activity"/>
    <property type="evidence" value="ECO:0007669"/>
    <property type="project" value="RHEA"/>
</dbReference>
<dbReference type="PROSITE" id="PS51790">
    <property type="entry name" value="MSRB"/>
    <property type="match status" value="1"/>
</dbReference>
<dbReference type="GO" id="GO:0006979">
    <property type="term" value="P:response to oxidative stress"/>
    <property type="evidence" value="ECO:0007669"/>
    <property type="project" value="InterPro"/>
</dbReference>
<evidence type="ECO:0000256" key="7">
    <source>
        <dbReference type="ARBA" id="ARBA00048488"/>
    </source>
</evidence>
<dbReference type="RefSeq" id="WP_023049877.1">
    <property type="nucleotide sequence ID" value="NZ_CP173063.2"/>
</dbReference>
<comment type="catalytic activity">
    <reaction evidence="6 9">
        <text>L-methionyl-[protein] + [thioredoxin]-disulfide + H2O = L-methionyl-(S)-S-oxide-[protein] + [thioredoxin]-dithiol</text>
        <dbReference type="Rhea" id="RHEA:14217"/>
        <dbReference type="Rhea" id="RHEA-COMP:10698"/>
        <dbReference type="Rhea" id="RHEA-COMP:10700"/>
        <dbReference type="Rhea" id="RHEA-COMP:12313"/>
        <dbReference type="Rhea" id="RHEA-COMP:12315"/>
        <dbReference type="ChEBI" id="CHEBI:15377"/>
        <dbReference type="ChEBI" id="CHEBI:16044"/>
        <dbReference type="ChEBI" id="CHEBI:29950"/>
        <dbReference type="ChEBI" id="CHEBI:44120"/>
        <dbReference type="ChEBI" id="CHEBI:50058"/>
        <dbReference type="EC" id="1.8.4.11"/>
    </reaction>
</comment>
<dbReference type="Gene3D" id="3.30.1060.10">
    <property type="entry name" value="Peptide methionine sulphoxide reductase MsrA"/>
    <property type="match status" value="1"/>
</dbReference>
<dbReference type="NCBIfam" id="TIGR00401">
    <property type="entry name" value="msrA"/>
    <property type="match status" value="1"/>
</dbReference>
<reference evidence="11 12" key="1">
    <citation type="submission" date="2013-08" db="EMBL/GenBank/DDBJ databases">
        <authorList>
            <person name="Weinstock G."/>
            <person name="Sodergren E."/>
            <person name="Wylie T."/>
            <person name="Fulton L."/>
            <person name="Fulton R."/>
            <person name="Fronick C."/>
            <person name="O'Laughlin M."/>
            <person name="Godfrey J."/>
            <person name="Miner T."/>
            <person name="Herter B."/>
            <person name="Appelbaum E."/>
            <person name="Cordes M."/>
            <person name="Lek S."/>
            <person name="Wollam A."/>
            <person name="Pepin K.H."/>
            <person name="Palsikar V.B."/>
            <person name="Mitreva M."/>
            <person name="Wilson R.K."/>
        </authorList>
    </citation>
    <scope>NUCLEOTIDE SEQUENCE [LARGE SCALE GENOMIC DNA]</scope>
    <source>
        <strain evidence="11 12">ATCC BAA-474</strain>
    </source>
</reference>
<evidence type="ECO:0000256" key="2">
    <source>
        <dbReference type="ARBA" id="ARBA00011017"/>
    </source>
</evidence>
<evidence type="ECO:0000256" key="6">
    <source>
        <dbReference type="ARBA" id="ARBA00047806"/>
    </source>
</evidence>
<feature type="active site" evidence="9">
    <location>
        <position position="13"/>
    </location>
</feature>
<dbReference type="Pfam" id="PF01625">
    <property type="entry name" value="PMSR"/>
    <property type="match status" value="1"/>
</dbReference>